<dbReference type="Proteomes" id="UP000313849">
    <property type="component" value="Unassembled WGS sequence"/>
</dbReference>
<gene>
    <name evidence="3" type="ORF">FH969_06740</name>
</gene>
<dbReference type="GO" id="GO:0008758">
    <property type="term" value="F:UDP-2,3-diacylglucosamine hydrolase activity"/>
    <property type="evidence" value="ECO:0007669"/>
    <property type="project" value="TreeGrafter"/>
</dbReference>
<evidence type="ECO:0000256" key="1">
    <source>
        <dbReference type="SAM" id="SignalP"/>
    </source>
</evidence>
<dbReference type="EMBL" id="VENP01000019">
    <property type="protein sequence ID" value="TNU74932.1"/>
    <property type="molecule type" value="Genomic_DNA"/>
</dbReference>
<evidence type="ECO:0000313" key="3">
    <source>
        <dbReference type="EMBL" id="TNU74932.1"/>
    </source>
</evidence>
<dbReference type="InterPro" id="IPR051158">
    <property type="entry name" value="Metallophosphoesterase_sf"/>
</dbReference>
<keyword evidence="4" id="KW-1185">Reference proteome</keyword>
<proteinExistence type="predicted"/>
<protein>
    <submittedName>
        <fullName evidence="3">Metallophosphoesterase</fullName>
    </submittedName>
</protein>
<dbReference type="GO" id="GO:0009245">
    <property type="term" value="P:lipid A biosynthetic process"/>
    <property type="evidence" value="ECO:0007669"/>
    <property type="project" value="TreeGrafter"/>
</dbReference>
<dbReference type="Pfam" id="PF00149">
    <property type="entry name" value="Metallophos"/>
    <property type="match status" value="1"/>
</dbReference>
<dbReference type="PANTHER" id="PTHR31302">
    <property type="entry name" value="TRANSMEMBRANE PROTEIN WITH METALLOPHOSPHOESTERASE DOMAIN-RELATED"/>
    <property type="match status" value="1"/>
</dbReference>
<keyword evidence="1" id="KW-0732">Signal</keyword>
<evidence type="ECO:0000313" key="4">
    <source>
        <dbReference type="Proteomes" id="UP000313849"/>
    </source>
</evidence>
<dbReference type="InterPro" id="IPR029052">
    <property type="entry name" value="Metallo-depent_PP-like"/>
</dbReference>
<accession>A0A5C5BBM0</accession>
<evidence type="ECO:0000259" key="2">
    <source>
        <dbReference type="Pfam" id="PF00149"/>
    </source>
</evidence>
<dbReference type="SUPFAM" id="SSF56300">
    <property type="entry name" value="Metallo-dependent phosphatases"/>
    <property type="match status" value="1"/>
</dbReference>
<dbReference type="AlphaFoldDB" id="A0A5C5BBM0"/>
<dbReference type="Gene3D" id="3.60.21.10">
    <property type="match status" value="1"/>
</dbReference>
<name>A0A5C5BBM0_9MICO</name>
<reference evidence="3 4" key="1">
    <citation type="submission" date="2019-06" db="EMBL/GenBank/DDBJ databases">
        <title>Draft genome sequence of Miniimonas arenae KCTC 19750T isolated from sea sand.</title>
        <authorList>
            <person name="Park S.-J."/>
        </authorList>
    </citation>
    <scope>NUCLEOTIDE SEQUENCE [LARGE SCALE GENOMIC DNA]</scope>
    <source>
        <strain evidence="3 4">KCTC 19750</strain>
    </source>
</reference>
<dbReference type="PANTHER" id="PTHR31302:SF20">
    <property type="entry name" value="CONSERVED PROTEIN"/>
    <property type="match status" value="1"/>
</dbReference>
<dbReference type="InterPro" id="IPR004843">
    <property type="entry name" value="Calcineurin-like_PHP"/>
</dbReference>
<feature type="chain" id="PRO_5038401145" evidence="1">
    <location>
        <begin position="19"/>
        <end position="309"/>
    </location>
</feature>
<dbReference type="GO" id="GO:0016020">
    <property type="term" value="C:membrane"/>
    <property type="evidence" value="ECO:0007669"/>
    <property type="project" value="GOC"/>
</dbReference>
<sequence length="309" mass="33446">MRTTAVLAAGAAAGFAYALLEAHAFTVRHAVVPVLDPDAEPVRILHVSDLHLVPSQTDKIAFVRDLATLEPDVVVDTGDNLAHREALPPLLHALEPLLALPGAFVLGSNDYYAPVAKSWSRYLRKDPRDADTPRALRRRDTESRVLPAGELAAELRRAGWKDLTNRRDAVITRHTHLDLVGVDDPHLDRDEFPARAPLPRGALRVGVAHAPYRRVLEAMRHDGAELVLAGHTHGGQLAVPGYGALVTNCDLDRGRAKGLHGWPGPRPDARGGQGSYWLHVSAGLGTSPFAPVRFACRPEATLLELVPAD</sequence>
<comment type="caution">
    <text evidence="3">The sequence shown here is derived from an EMBL/GenBank/DDBJ whole genome shotgun (WGS) entry which is preliminary data.</text>
</comment>
<feature type="signal peptide" evidence="1">
    <location>
        <begin position="1"/>
        <end position="18"/>
    </location>
</feature>
<dbReference type="OrthoDB" id="9780884at2"/>
<feature type="domain" description="Calcineurin-like phosphoesterase" evidence="2">
    <location>
        <begin position="43"/>
        <end position="234"/>
    </location>
</feature>
<organism evidence="3 4">
    <name type="scientific">Miniimonas arenae</name>
    <dbReference type="NCBI Taxonomy" id="676201"/>
    <lineage>
        <taxon>Bacteria</taxon>
        <taxon>Bacillati</taxon>
        <taxon>Actinomycetota</taxon>
        <taxon>Actinomycetes</taxon>
        <taxon>Micrococcales</taxon>
        <taxon>Beutenbergiaceae</taxon>
        <taxon>Miniimonas</taxon>
    </lineage>
</organism>